<reference evidence="1" key="1">
    <citation type="submission" date="2023-08" db="EMBL/GenBank/DDBJ databases">
        <title>Black Yeasts Isolated from many extreme environments.</title>
        <authorList>
            <person name="Coleine C."/>
            <person name="Stajich J.E."/>
            <person name="Selbmann L."/>
        </authorList>
    </citation>
    <scope>NUCLEOTIDE SEQUENCE</scope>
    <source>
        <strain evidence="1">CCFEE 5810</strain>
    </source>
</reference>
<accession>A0AAN8A056</accession>
<protein>
    <recommendedName>
        <fullName evidence="3">Cupin type-1 domain-containing protein</fullName>
    </recommendedName>
</protein>
<name>A0AAN8A056_9PEZI</name>
<sequence length="222" mass="23980">MPTVRSYPLPPTKLIPNSEFPLLHYPGLLADKADCNAAKVYDLFTSNGWSLQWIWRYGPTQASHYHSTAHECMAVLSGSAKIRFGVADTSDDLEASTHGPAHEDGGIVLDAKAGDVFLIPAGVSHKTHDTSPPAELKLLTPGDGHGIAAENPRQALVETELSGFTMMGAYPEGDAWDSCLGGEHEQQMDKVRTLSKPTRDPVLGDSPEGICGLWHERLPSKL</sequence>
<evidence type="ECO:0000313" key="2">
    <source>
        <dbReference type="Proteomes" id="UP001310594"/>
    </source>
</evidence>
<dbReference type="AlphaFoldDB" id="A0AAN8A056"/>
<dbReference type="InterPro" id="IPR047121">
    <property type="entry name" value="YjiB-like"/>
</dbReference>
<dbReference type="InterPro" id="IPR014710">
    <property type="entry name" value="RmlC-like_jellyroll"/>
</dbReference>
<proteinExistence type="predicted"/>
<dbReference type="PANTHER" id="PTHR36448:SF3">
    <property type="entry name" value="CUPIN TYPE-2 DOMAIN-CONTAINING PROTEIN"/>
    <property type="match status" value="1"/>
</dbReference>
<dbReference type="CDD" id="cd02219">
    <property type="entry name" value="cupin_YjlB-like"/>
    <property type="match status" value="1"/>
</dbReference>
<gene>
    <name evidence="1" type="ORF">LTR97_007626</name>
</gene>
<dbReference type="PANTHER" id="PTHR36448">
    <property type="entry name" value="BLR7373 PROTEIN"/>
    <property type="match status" value="1"/>
</dbReference>
<comment type="caution">
    <text evidence="1">The sequence shown here is derived from an EMBL/GenBank/DDBJ whole genome shotgun (WGS) entry which is preliminary data.</text>
</comment>
<dbReference type="EMBL" id="JAVRQU010000011">
    <property type="protein sequence ID" value="KAK5697488.1"/>
    <property type="molecule type" value="Genomic_DNA"/>
</dbReference>
<dbReference type="Gene3D" id="2.60.120.10">
    <property type="entry name" value="Jelly Rolls"/>
    <property type="match status" value="1"/>
</dbReference>
<dbReference type="Proteomes" id="UP001310594">
    <property type="component" value="Unassembled WGS sequence"/>
</dbReference>
<organism evidence="1 2">
    <name type="scientific">Elasticomyces elasticus</name>
    <dbReference type="NCBI Taxonomy" id="574655"/>
    <lineage>
        <taxon>Eukaryota</taxon>
        <taxon>Fungi</taxon>
        <taxon>Dikarya</taxon>
        <taxon>Ascomycota</taxon>
        <taxon>Pezizomycotina</taxon>
        <taxon>Dothideomycetes</taxon>
        <taxon>Dothideomycetidae</taxon>
        <taxon>Mycosphaerellales</taxon>
        <taxon>Teratosphaeriaceae</taxon>
        <taxon>Elasticomyces</taxon>
    </lineage>
</organism>
<evidence type="ECO:0008006" key="3">
    <source>
        <dbReference type="Google" id="ProtNLM"/>
    </source>
</evidence>
<dbReference type="SUPFAM" id="SSF51182">
    <property type="entry name" value="RmlC-like cupins"/>
    <property type="match status" value="1"/>
</dbReference>
<dbReference type="InterPro" id="IPR011051">
    <property type="entry name" value="RmlC_Cupin_sf"/>
</dbReference>
<evidence type="ECO:0000313" key="1">
    <source>
        <dbReference type="EMBL" id="KAK5697488.1"/>
    </source>
</evidence>